<dbReference type="EMBL" id="MDYQ01000040">
    <property type="protein sequence ID" value="PRP85737.1"/>
    <property type="molecule type" value="Genomic_DNA"/>
</dbReference>
<evidence type="ECO:0000259" key="5">
    <source>
        <dbReference type="Pfam" id="PF23743"/>
    </source>
</evidence>
<keyword evidence="1" id="KW-0175">Coiled coil</keyword>
<evidence type="ECO:0000256" key="1">
    <source>
        <dbReference type="SAM" id="Coils"/>
    </source>
</evidence>
<name>A0A2P6NP41_9EUKA</name>
<accession>A0A2P6NP41</accession>
<dbReference type="PANTHER" id="PTHR16074:SF4">
    <property type="entry name" value="BARDET-BIEDL SYNDROME 7 PROTEIN"/>
    <property type="match status" value="1"/>
</dbReference>
<dbReference type="Pfam" id="PF23743">
    <property type="entry name" value="Beta-prop_BBS7"/>
    <property type="match status" value="1"/>
</dbReference>
<organism evidence="6 7">
    <name type="scientific">Planoprotostelium fungivorum</name>
    <dbReference type="NCBI Taxonomy" id="1890364"/>
    <lineage>
        <taxon>Eukaryota</taxon>
        <taxon>Amoebozoa</taxon>
        <taxon>Evosea</taxon>
        <taxon>Variosea</taxon>
        <taxon>Cavosteliida</taxon>
        <taxon>Cavosteliaceae</taxon>
        <taxon>Planoprotostelium</taxon>
    </lineage>
</organism>
<evidence type="ECO:0000259" key="2">
    <source>
        <dbReference type="Pfam" id="PF23349"/>
    </source>
</evidence>
<dbReference type="GO" id="GO:0016020">
    <property type="term" value="C:membrane"/>
    <property type="evidence" value="ECO:0007669"/>
    <property type="project" value="TreeGrafter"/>
</dbReference>
<dbReference type="InterPro" id="IPR056333">
    <property type="entry name" value="BBS7_pf_dom"/>
</dbReference>
<dbReference type="GO" id="GO:0005930">
    <property type="term" value="C:axoneme"/>
    <property type="evidence" value="ECO:0007669"/>
    <property type="project" value="TreeGrafter"/>
</dbReference>
<dbReference type="GO" id="GO:0060271">
    <property type="term" value="P:cilium assembly"/>
    <property type="evidence" value="ECO:0007669"/>
    <property type="project" value="TreeGrafter"/>
</dbReference>
<keyword evidence="7" id="KW-1185">Reference proteome</keyword>
<evidence type="ECO:0000259" key="3">
    <source>
        <dbReference type="Pfam" id="PF23360"/>
    </source>
</evidence>
<dbReference type="Pfam" id="PF23360">
    <property type="entry name" value="BBS7_GAE"/>
    <property type="match status" value="1"/>
</dbReference>
<dbReference type="InterPro" id="IPR056334">
    <property type="entry name" value="BBS7_GAE_dom"/>
</dbReference>
<dbReference type="PANTHER" id="PTHR16074">
    <property type="entry name" value="BARDET-BIEDL SYNDROME 7 PROTEIN"/>
    <property type="match status" value="1"/>
</dbReference>
<proteinExistence type="predicted"/>
<dbReference type="InParanoid" id="A0A2P6NP41"/>
<feature type="domain" description="BBS7 helical hairpin" evidence="2">
    <location>
        <begin position="592"/>
        <end position="705"/>
    </location>
</feature>
<dbReference type="Pfam" id="PF23349">
    <property type="entry name" value="BBS7_hp"/>
    <property type="match status" value="1"/>
</dbReference>
<sequence length="707" mass="78059">MSGDEIEFVRSDIHLIGPVSGRSLCLLPPPPGTKATQHVVVGDDGGTLQCLHLKRVDTAVADNKPILRIGLGAPQRNVLKEDIYVSTGNTIHEINRKIDVLIAEPIGCLSVEGGIWVAGTHSIMMYADKKEKYNYLNGDKVHDILADHITDNADPEAIVGCHDGHVRVVRKSTLLFEVETGAPVTALKRYSTKENSKDRTYLYGTASGGLGSVTVDSSQAKKGWTLPPSETLSAVNCISLWNNPTGPDHIVIGRDDGLLDVYAAGDTPLEPPRRISRVNVGESIQAMDVGMALEGEGQEIVLVTHSGKIVVFSGGRPVELIGSKPNTFVSNPLVKEQNDKRIKGLRSELEKLADKVEKAKVKYGKLSKEMVAVVPQYKVNHKFWFDAEGGVWLFSVELPMPLDSVLFQSNVPGLTVSDFDKSASITSTSPQTEENIEDENFYLGSGRILEQVNRAQFKVDTQEGKGGTLQAYVIPLTSPRSCQVVKIDIKPLPLHVRISEKEVENRQFHELSLTGAFSLSEMNAWLSLCLFNVPEILPKDIMDLYFRDSQTKTLLLCKYHDSTSALSIIKDIMTKEASVRGTLLNAVATVSDAAVADCLKMMHPRIERQCQLEKRVKFVVSLQELSTQGEDMSYLSPDNASLLRKADEILSEHKAMPHEMAKLTKMLHDMFIAKQKLRGRDTKSRMEELNRVLSDYSLEALTQLFCS</sequence>
<gene>
    <name evidence="6" type="ORF">PROFUN_06331</name>
</gene>
<dbReference type="InterPro" id="IPR056332">
    <property type="entry name" value="Beta-prop_BBS7"/>
</dbReference>
<dbReference type="GO" id="GO:0034464">
    <property type="term" value="C:BBSome"/>
    <property type="evidence" value="ECO:0007669"/>
    <property type="project" value="TreeGrafter"/>
</dbReference>
<comment type="caution">
    <text evidence="6">The sequence shown here is derived from an EMBL/GenBank/DDBJ whole genome shotgun (WGS) entry which is preliminary data.</text>
</comment>
<dbReference type="GO" id="GO:0036064">
    <property type="term" value="C:ciliary basal body"/>
    <property type="evidence" value="ECO:0007669"/>
    <property type="project" value="TreeGrafter"/>
</dbReference>
<dbReference type="Pfam" id="PF23361">
    <property type="entry name" value="BBS7_pf"/>
    <property type="match status" value="1"/>
</dbReference>
<evidence type="ECO:0000313" key="7">
    <source>
        <dbReference type="Proteomes" id="UP000241769"/>
    </source>
</evidence>
<feature type="domain" description="BBS7 platform" evidence="4">
    <location>
        <begin position="495"/>
        <end position="584"/>
    </location>
</feature>
<dbReference type="OrthoDB" id="414590at2759"/>
<dbReference type="InterPro" id="IPR056335">
    <property type="entry name" value="BBS7_hairpin"/>
</dbReference>
<feature type="domain" description="BBS7 beta-propeller" evidence="5">
    <location>
        <begin position="26"/>
        <end position="312"/>
    </location>
</feature>
<dbReference type="GO" id="GO:0008104">
    <property type="term" value="P:intracellular protein localization"/>
    <property type="evidence" value="ECO:0007669"/>
    <property type="project" value="TreeGrafter"/>
</dbReference>
<evidence type="ECO:0000313" key="6">
    <source>
        <dbReference type="EMBL" id="PRP85737.1"/>
    </source>
</evidence>
<dbReference type="AlphaFoldDB" id="A0A2P6NP41"/>
<protein>
    <submittedName>
        <fullName evidence="6">Bardet-Biedl syndrome 7 protein</fullName>
    </submittedName>
</protein>
<feature type="domain" description="BBS7 GAE" evidence="3">
    <location>
        <begin position="375"/>
        <end position="486"/>
    </location>
</feature>
<feature type="coiled-coil region" evidence="1">
    <location>
        <begin position="335"/>
        <end position="369"/>
    </location>
</feature>
<reference evidence="6 7" key="1">
    <citation type="journal article" date="2018" name="Genome Biol. Evol.">
        <title>Multiple Roots of Fruiting Body Formation in Amoebozoa.</title>
        <authorList>
            <person name="Hillmann F."/>
            <person name="Forbes G."/>
            <person name="Novohradska S."/>
            <person name="Ferling I."/>
            <person name="Riege K."/>
            <person name="Groth M."/>
            <person name="Westermann M."/>
            <person name="Marz M."/>
            <person name="Spaller T."/>
            <person name="Winckler T."/>
            <person name="Schaap P."/>
            <person name="Glockner G."/>
        </authorList>
    </citation>
    <scope>NUCLEOTIDE SEQUENCE [LARGE SCALE GENOMIC DNA]</scope>
    <source>
        <strain evidence="6 7">Jena</strain>
    </source>
</reference>
<dbReference type="Proteomes" id="UP000241769">
    <property type="component" value="Unassembled WGS sequence"/>
</dbReference>
<evidence type="ECO:0000259" key="4">
    <source>
        <dbReference type="Pfam" id="PF23361"/>
    </source>
</evidence>
<dbReference type="STRING" id="1890364.A0A2P6NP41"/>